<evidence type="ECO:0000313" key="2">
    <source>
        <dbReference type="EMBL" id="TDO91267.1"/>
    </source>
</evidence>
<dbReference type="Proteomes" id="UP000295064">
    <property type="component" value="Unassembled WGS sequence"/>
</dbReference>
<dbReference type="InterPro" id="IPR003607">
    <property type="entry name" value="HD/PDEase_dom"/>
</dbReference>
<name>A0A4R6LSF0_9FIRM</name>
<dbReference type="PROSITE" id="PS51832">
    <property type="entry name" value="HD_GYP"/>
    <property type="match status" value="1"/>
</dbReference>
<proteinExistence type="predicted"/>
<dbReference type="PANTHER" id="PTHR43155:SF1">
    <property type="entry name" value="3'3'-CGAMP-SPECIFIC PHOSPHODIESTERASE 1"/>
    <property type="match status" value="1"/>
</dbReference>
<organism evidence="2 3">
    <name type="scientific">Halanaerobium saccharolyticum</name>
    <dbReference type="NCBI Taxonomy" id="43595"/>
    <lineage>
        <taxon>Bacteria</taxon>
        <taxon>Bacillati</taxon>
        <taxon>Bacillota</taxon>
        <taxon>Clostridia</taxon>
        <taxon>Halanaerobiales</taxon>
        <taxon>Halanaerobiaceae</taxon>
        <taxon>Halanaerobium</taxon>
    </lineage>
</organism>
<dbReference type="CDD" id="cd00077">
    <property type="entry name" value="HDc"/>
    <property type="match status" value="1"/>
</dbReference>
<dbReference type="InterPro" id="IPR037522">
    <property type="entry name" value="HD_GYP_dom"/>
</dbReference>
<evidence type="ECO:0000259" key="1">
    <source>
        <dbReference type="PROSITE" id="PS51832"/>
    </source>
</evidence>
<reference evidence="2 3" key="1">
    <citation type="submission" date="2019-03" db="EMBL/GenBank/DDBJ databases">
        <title>Subsurface microbial communities from deep shales in Ohio and West Virginia, USA.</title>
        <authorList>
            <person name="Wrighton K."/>
        </authorList>
    </citation>
    <scope>NUCLEOTIDE SEQUENCE [LARGE SCALE GENOMIC DNA]</scope>
    <source>
        <strain evidence="2 3">MA284_T2</strain>
    </source>
</reference>
<dbReference type="GO" id="GO:0009214">
    <property type="term" value="P:cyclic nucleotide catabolic process"/>
    <property type="evidence" value="ECO:0007669"/>
    <property type="project" value="TreeGrafter"/>
</dbReference>
<accession>A0A4R6LSF0</accession>
<dbReference type="AlphaFoldDB" id="A0A4R6LSF0"/>
<dbReference type="OrthoDB" id="9804747at2"/>
<feature type="domain" description="HD-GYP" evidence="1">
    <location>
        <begin position="30"/>
        <end position="217"/>
    </location>
</feature>
<gene>
    <name evidence="2" type="ORF">DFR79_10915</name>
</gene>
<dbReference type="Gene3D" id="1.10.3210.10">
    <property type="entry name" value="Hypothetical protein af1432"/>
    <property type="match status" value="1"/>
</dbReference>
<protein>
    <submittedName>
        <fullName evidence="2">HD domain-containing protein</fullName>
    </submittedName>
</protein>
<comment type="caution">
    <text evidence="2">The sequence shown here is derived from an EMBL/GenBank/DDBJ whole genome shotgun (WGS) entry which is preliminary data.</text>
</comment>
<dbReference type="GO" id="GO:0004112">
    <property type="term" value="F:cyclic-nucleotide phosphodiesterase activity"/>
    <property type="evidence" value="ECO:0007669"/>
    <property type="project" value="TreeGrafter"/>
</dbReference>
<dbReference type="SUPFAM" id="SSF109604">
    <property type="entry name" value="HD-domain/PDEase-like"/>
    <property type="match status" value="1"/>
</dbReference>
<evidence type="ECO:0000313" key="3">
    <source>
        <dbReference type="Proteomes" id="UP000295064"/>
    </source>
</evidence>
<dbReference type="Pfam" id="PF13487">
    <property type="entry name" value="HD_5"/>
    <property type="match status" value="1"/>
</dbReference>
<dbReference type="PANTHER" id="PTHR43155">
    <property type="entry name" value="CYCLIC DI-GMP PHOSPHODIESTERASE PA4108-RELATED"/>
    <property type="match status" value="1"/>
</dbReference>
<sequence length="217" mass="24946">MSLLYYTQILCPTTTILTHRESPDYLVDYSYQDLHKITAIFSEIIDSKSKYTRHHSQQLSEKASIIAEHYGFSEEKRQQLIVAADLHDLGKLAISNSILNKPGRLTKPEYQKVKAHSFYTRKALEQIEGLEEVARWAGNHHEKNDGSGYPKGLKEEKLDFPSQILAALDIYQALREKRPYRNCLSHQEAVEILNRMAGEGKLNVRVSKDIDKIFKSN</sequence>
<dbReference type="EMBL" id="SNWX01000009">
    <property type="protein sequence ID" value="TDO91267.1"/>
    <property type="molecule type" value="Genomic_DNA"/>
</dbReference>